<gene>
    <name evidence="1" type="ORF">H5410_040699</name>
</gene>
<comment type="caution">
    <text evidence="1">The sequence shown here is derived from an EMBL/GenBank/DDBJ whole genome shotgun (WGS) entry which is preliminary data.</text>
</comment>
<protein>
    <recommendedName>
        <fullName evidence="3">Gag-pol polyprotein</fullName>
    </recommendedName>
</protein>
<dbReference type="Proteomes" id="UP000824120">
    <property type="component" value="Chromosome 8"/>
</dbReference>
<dbReference type="AlphaFoldDB" id="A0A9J5XPP4"/>
<proteinExistence type="predicted"/>
<accession>A0A9J5XPP4</accession>
<sequence length="145" mass="16637">MDKRVTSCESVQRTCKEMVLAEEQTDYMLSTVAKSKKIHQMLSLVSTLVGESIIAERVYCDCPISINHKSTIADLIELDMVDFDVILGMDWLHACYTSVDCRTRVVRFQFPNELVLEWKRSSVPKVHFISYLKARKLVSKDTSIT</sequence>
<keyword evidence="2" id="KW-1185">Reference proteome</keyword>
<evidence type="ECO:0008006" key="3">
    <source>
        <dbReference type="Google" id="ProtNLM"/>
    </source>
</evidence>
<name>A0A9J5XPP4_SOLCO</name>
<dbReference type="Pfam" id="PF08284">
    <property type="entry name" value="RVP_2"/>
    <property type="match status" value="1"/>
</dbReference>
<dbReference type="Gene3D" id="2.40.70.10">
    <property type="entry name" value="Acid Proteases"/>
    <property type="match status" value="1"/>
</dbReference>
<dbReference type="EMBL" id="JACXVP010000008">
    <property type="protein sequence ID" value="KAG5590185.1"/>
    <property type="molecule type" value="Genomic_DNA"/>
</dbReference>
<evidence type="ECO:0000313" key="2">
    <source>
        <dbReference type="Proteomes" id="UP000824120"/>
    </source>
</evidence>
<evidence type="ECO:0000313" key="1">
    <source>
        <dbReference type="EMBL" id="KAG5590185.1"/>
    </source>
</evidence>
<organism evidence="1 2">
    <name type="scientific">Solanum commersonii</name>
    <name type="common">Commerson's wild potato</name>
    <name type="synonym">Commerson's nightshade</name>
    <dbReference type="NCBI Taxonomy" id="4109"/>
    <lineage>
        <taxon>Eukaryota</taxon>
        <taxon>Viridiplantae</taxon>
        <taxon>Streptophyta</taxon>
        <taxon>Embryophyta</taxon>
        <taxon>Tracheophyta</taxon>
        <taxon>Spermatophyta</taxon>
        <taxon>Magnoliopsida</taxon>
        <taxon>eudicotyledons</taxon>
        <taxon>Gunneridae</taxon>
        <taxon>Pentapetalae</taxon>
        <taxon>asterids</taxon>
        <taxon>lamiids</taxon>
        <taxon>Solanales</taxon>
        <taxon>Solanaceae</taxon>
        <taxon>Solanoideae</taxon>
        <taxon>Solaneae</taxon>
        <taxon>Solanum</taxon>
    </lineage>
</organism>
<dbReference type="InterPro" id="IPR021109">
    <property type="entry name" value="Peptidase_aspartic_dom_sf"/>
</dbReference>
<dbReference type="OrthoDB" id="1751327at2759"/>
<dbReference type="CDD" id="cd00303">
    <property type="entry name" value="retropepsin_like"/>
    <property type="match status" value="1"/>
</dbReference>
<reference evidence="1 2" key="1">
    <citation type="submission" date="2020-09" db="EMBL/GenBank/DDBJ databases">
        <title>De no assembly of potato wild relative species, Solanum commersonii.</title>
        <authorList>
            <person name="Cho K."/>
        </authorList>
    </citation>
    <scope>NUCLEOTIDE SEQUENCE [LARGE SCALE GENOMIC DNA]</scope>
    <source>
        <strain evidence="1">LZ3.2</strain>
        <tissue evidence="1">Leaf</tissue>
    </source>
</reference>